<gene>
    <name evidence="2" type="ORF">SAMN05661093_06371</name>
</gene>
<proteinExistence type="predicted"/>
<dbReference type="OrthoDB" id="9861027at2"/>
<accession>A0A1Y5XWE6</accession>
<dbReference type="RefSeq" id="WP_143446725.1">
    <property type="nucleotide sequence ID" value="NZ_FWXV01000006.1"/>
</dbReference>
<keyword evidence="1" id="KW-0732">Signal</keyword>
<evidence type="ECO:0000313" key="3">
    <source>
        <dbReference type="Proteomes" id="UP000192674"/>
    </source>
</evidence>
<name>A0A1Y5XWE6_KIBAR</name>
<organism evidence="2 3">
    <name type="scientific">Kibdelosporangium aridum</name>
    <dbReference type="NCBI Taxonomy" id="2030"/>
    <lineage>
        <taxon>Bacteria</taxon>
        <taxon>Bacillati</taxon>
        <taxon>Actinomycetota</taxon>
        <taxon>Actinomycetes</taxon>
        <taxon>Pseudonocardiales</taxon>
        <taxon>Pseudonocardiaceae</taxon>
        <taxon>Kibdelosporangium</taxon>
    </lineage>
</organism>
<sequence>MPLRATFVTTTAVVLAGMAWAAPARAAAATTDFEVCGQRGCVAHKTAGTITWGPRGSIVGTATDRGPGASNFKFTITTPSGRLIQTIPVTEGTKPVSITVADAMSVTVSVCNVPTSFPCVSETYTP</sequence>
<protein>
    <recommendedName>
        <fullName evidence="4">Ig-like domain-containing protein</fullName>
    </recommendedName>
</protein>
<evidence type="ECO:0008006" key="4">
    <source>
        <dbReference type="Google" id="ProtNLM"/>
    </source>
</evidence>
<feature type="chain" id="PRO_5038353697" description="Ig-like domain-containing protein" evidence="1">
    <location>
        <begin position="27"/>
        <end position="126"/>
    </location>
</feature>
<dbReference type="AlphaFoldDB" id="A0A1Y5XWE6"/>
<feature type="signal peptide" evidence="1">
    <location>
        <begin position="1"/>
        <end position="26"/>
    </location>
</feature>
<keyword evidence="3" id="KW-1185">Reference proteome</keyword>
<dbReference type="Proteomes" id="UP000192674">
    <property type="component" value="Unassembled WGS sequence"/>
</dbReference>
<evidence type="ECO:0000313" key="2">
    <source>
        <dbReference type="EMBL" id="SMD20328.1"/>
    </source>
</evidence>
<evidence type="ECO:0000256" key="1">
    <source>
        <dbReference type="SAM" id="SignalP"/>
    </source>
</evidence>
<dbReference type="EMBL" id="FWXV01000006">
    <property type="protein sequence ID" value="SMD20328.1"/>
    <property type="molecule type" value="Genomic_DNA"/>
</dbReference>
<reference evidence="2 3" key="1">
    <citation type="submission" date="2017-04" db="EMBL/GenBank/DDBJ databases">
        <authorList>
            <person name="Afonso C.L."/>
            <person name="Miller P.J."/>
            <person name="Scott M.A."/>
            <person name="Spackman E."/>
            <person name="Goraichik I."/>
            <person name="Dimitrov K.M."/>
            <person name="Suarez D.L."/>
            <person name="Swayne D.E."/>
        </authorList>
    </citation>
    <scope>NUCLEOTIDE SEQUENCE [LARGE SCALE GENOMIC DNA]</scope>
    <source>
        <strain evidence="2 3">DSM 43828</strain>
    </source>
</reference>